<proteinExistence type="predicted"/>
<evidence type="ECO:0000313" key="4">
    <source>
        <dbReference type="EMBL" id="GEN59287.1"/>
    </source>
</evidence>
<name>A0A511X8L0_9PROT</name>
<sequence>MRIAYVINSLEGGGAAFPVPAVTDVFRDAGHEVAVLALARKDGLGEPPMRAAGLDVRACGIGLRDHLGAYRWLEGELQAWRPTHLWTSLTRATLLGQLVGRRMGLPVASWQHSARLKPANRALLRATRSLSCLWVGDSQFVTEATRASLRIPPERLACWPIFRSDPNAPRATPWRPGEPVKLGSLGRLHPVKGYAELIAAIARLPLEALPPFDLTIAGEGPQRVELEGLIAQHGLGERVRLPGFTADTGAFLSGLHLYLQPSRWEGFCIGAHEAMQAALPVIGSKVGEMTYSIQDGVSGWHTPPESPDALATVLRRALGAPQELSAMGERARGVVLSRYSAEVFTRTGRELLERLQRGGAKA</sequence>
<dbReference type="CDD" id="cd03801">
    <property type="entry name" value="GT4_PimA-like"/>
    <property type="match status" value="1"/>
</dbReference>
<dbReference type="Proteomes" id="UP000321635">
    <property type="component" value="Unassembled WGS sequence"/>
</dbReference>
<organism evidence="4 5">
    <name type="scientific">Acetobacter nitrogenifigens DSM 23921 = NBRC 105050</name>
    <dbReference type="NCBI Taxonomy" id="1120919"/>
    <lineage>
        <taxon>Bacteria</taxon>
        <taxon>Pseudomonadati</taxon>
        <taxon>Pseudomonadota</taxon>
        <taxon>Alphaproteobacteria</taxon>
        <taxon>Acetobacterales</taxon>
        <taxon>Acetobacteraceae</taxon>
        <taxon>Acetobacter</taxon>
    </lineage>
</organism>
<evidence type="ECO:0000313" key="5">
    <source>
        <dbReference type="Proteomes" id="UP000321635"/>
    </source>
</evidence>
<dbReference type="AlphaFoldDB" id="A0A511X8L0"/>
<evidence type="ECO:0000259" key="3">
    <source>
        <dbReference type="Pfam" id="PF00534"/>
    </source>
</evidence>
<dbReference type="GO" id="GO:0016757">
    <property type="term" value="F:glycosyltransferase activity"/>
    <property type="evidence" value="ECO:0007669"/>
    <property type="project" value="UniProtKB-KW"/>
</dbReference>
<dbReference type="InterPro" id="IPR001296">
    <property type="entry name" value="Glyco_trans_1"/>
</dbReference>
<accession>A0A511X8L0</accession>
<evidence type="ECO:0000256" key="2">
    <source>
        <dbReference type="ARBA" id="ARBA00022679"/>
    </source>
</evidence>
<keyword evidence="2 4" id="KW-0808">Transferase</keyword>
<feature type="domain" description="Glycosyl transferase family 1" evidence="3">
    <location>
        <begin position="176"/>
        <end position="332"/>
    </location>
</feature>
<dbReference type="Gene3D" id="3.40.50.2000">
    <property type="entry name" value="Glycogen Phosphorylase B"/>
    <property type="match status" value="2"/>
</dbReference>
<evidence type="ECO:0000256" key="1">
    <source>
        <dbReference type="ARBA" id="ARBA00022676"/>
    </source>
</evidence>
<reference evidence="4 5" key="1">
    <citation type="submission" date="2019-07" db="EMBL/GenBank/DDBJ databases">
        <title>Whole genome shotgun sequence of Acetobacter nitrogenifigens NBRC 105050.</title>
        <authorList>
            <person name="Hosoyama A."/>
            <person name="Uohara A."/>
            <person name="Ohji S."/>
            <person name="Ichikawa N."/>
        </authorList>
    </citation>
    <scope>NUCLEOTIDE SEQUENCE [LARGE SCALE GENOMIC DNA]</scope>
    <source>
        <strain evidence="4 5">NBRC 105050</strain>
    </source>
</reference>
<dbReference type="STRING" id="1120919.GCA_000429165_02105"/>
<dbReference type="OrthoDB" id="529131at2"/>
<dbReference type="SUPFAM" id="SSF53756">
    <property type="entry name" value="UDP-Glycosyltransferase/glycogen phosphorylase"/>
    <property type="match status" value="1"/>
</dbReference>
<dbReference type="PANTHER" id="PTHR12526">
    <property type="entry name" value="GLYCOSYLTRANSFERASE"/>
    <property type="match status" value="1"/>
</dbReference>
<keyword evidence="5" id="KW-1185">Reference proteome</keyword>
<comment type="caution">
    <text evidence="4">The sequence shown here is derived from an EMBL/GenBank/DDBJ whole genome shotgun (WGS) entry which is preliminary data.</text>
</comment>
<dbReference type="EMBL" id="BJYF01000006">
    <property type="protein sequence ID" value="GEN59287.1"/>
    <property type="molecule type" value="Genomic_DNA"/>
</dbReference>
<keyword evidence="1" id="KW-0328">Glycosyltransferase</keyword>
<dbReference type="RefSeq" id="WP_026398013.1">
    <property type="nucleotide sequence ID" value="NZ_AUBI01000006.1"/>
</dbReference>
<gene>
    <name evidence="4" type="ORF">ANI02nite_11710</name>
</gene>
<dbReference type="PANTHER" id="PTHR12526:SF510">
    <property type="entry name" value="D-INOSITOL 3-PHOSPHATE GLYCOSYLTRANSFERASE"/>
    <property type="match status" value="1"/>
</dbReference>
<dbReference type="Pfam" id="PF00534">
    <property type="entry name" value="Glycos_transf_1"/>
    <property type="match status" value="1"/>
</dbReference>
<protein>
    <submittedName>
        <fullName evidence="4">Glycosyl transferase</fullName>
    </submittedName>
</protein>